<evidence type="ECO:0000313" key="1">
    <source>
        <dbReference type="EMBL" id="MDT8902189.1"/>
    </source>
</evidence>
<dbReference type="NCBIfam" id="NF045672">
    <property type="entry name" value="MCP_gp7_epsi_15"/>
    <property type="match status" value="1"/>
</dbReference>
<dbReference type="Proteomes" id="UP001254848">
    <property type="component" value="Unassembled WGS sequence"/>
</dbReference>
<dbReference type="Pfam" id="PF20911">
    <property type="entry name" value="GP7"/>
    <property type="match status" value="1"/>
</dbReference>
<dbReference type="InterPro" id="IPR048813">
    <property type="entry name" value="GP7-like"/>
</dbReference>
<proteinExistence type="predicted"/>
<sequence length="330" mass="37233">MATTNFATYQDFATRQGFDKTIQKIIEMQSQTNRILDDMIVTEANEKSAHMTTVRTKLPEVAWRMINRGVTPGISGTSQITFTSGGMEALAKVDERLLEKNGGVNSERGNEWRLGENQAHQQAMNKEMALTLFYGDEKINPAKFTGLGAYYYSPDIAKCEAAEYVIDCGGAGNALTSIYIVVWGQNQIHGFYPEGTPAGFRYRDNGRVKAYDDQNKEFWAYESQYNWDLGLSVRDYRYGVRLCNIDLATITADNFINYLIDAYNRVEDIDAGKAAIYLNRKAMTKIDQLAQNKANVNLTIDTFAGKKITHFWGVPFRRCDAILNTESELT</sequence>
<reference evidence="1 2" key="1">
    <citation type="submission" date="2023-07" db="EMBL/GenBank/DDBJ databases">
        <title>The novel representative of Negativicutes class, Anaeroselena agilis gen. nov. sp. nov.</title>
        <authorList>
            <person name="Prokofeva M.I."/>
            <person name="Elcheninov A.G."/>
            <person name="Klyukina A."/>
            <person name="Kublanov I.V."/>
            <person name="Frolov E.N."/>
            <person name="Podosokorskaya O.A."/>
        </authorList>
    </citation>
    <scope>NUCLEOTIDE SEQUENCE [LARGE SCALE GENOMIC DNA]</scope>
    <source>
        <strain evidence="1 2">4137-cl</strain>
    </source>
</reference>
<evidence type="ECO:0008006" key="3">
    <source>
        <dbReference type="Google" id="ProtNLM"/>
    </source>
</evidence>
<comment type="caution">
    <text evidence="1">The sequence shown here is derived from an EMBL/GenBank/DDBJ whole genome shotgun (WGS) entry which is preliminary data.</text>
</comment>
<evidence type="ECO:0000313" key="2">
    <source>
        <dbReference type="Proteomes" id="UP001254848"/>
    </source>
</evidence>
<accession>A0ABU3NZI7</accession>
<keyword evidence="2" id="KW-1185">Reference proteome</keyword>
<dbReference type="EMBL" id="JAUOZS010000001">
    <property type="protein sequence ID" value="MDT8902189.1"/>
    <property type="molecule type" value="Genomic_DNA"/>
</dbReference>
<dbReference type="RefSeq" id="WP_413780675.1">
    <property type="nucleotide sequence ID" value="NZ_JAUOZS010000001.1"/>
</dbReference>
<gene>
    <name evidence="1" type="ORF">Q4T40_13110</name>
</gene>
<name>A0ABU3NZI7_9FIRM</name>
<protein>
    <recommendedName>
        <fullName evidence="3">Major capsid protein</fullName>
    </recommendedName>
</protein>
<organism evidence="1 2">
    <name type="scientific">Anaeroselena agilis</name>
    <dbReference type="NCBI Taxonomy" id="3063788"/>
    <lineage>
        <taxon>Bacteria</taxon>
        <taxon>Bacillati</taxon>
        <taxon>Bacillota</taxon>
        <taxon>Negativicutes</taxon>
        <taxon>Acetonemataceae</taxon>
        <taxon>Anaeroselena</taxon>
    </lineage>
</organism>